<dbReference type="GO" id="GO:0046983">
    <property type="term" value="F:protein dimerization activity"/>
    <property type="evidence" value="ECO:0007669"/>
    <property type="project" value="InterPro"/>
</dbReference>
<evidence type="ECO:0000256" key="3">
    <source>
        <dbReference type="SAM" id="Coils"/>
    </source>
</evidence>
<dbReference type="OrthoDB" id="690068at2759"/>
<proteinExistence type="predicted"/>
<dbReference type="Gene3D" id="4.10.280.10">
    <property type="entry name" value="Helix-loop-helix DNA-binding domain"/>
    <property type="match status" value="1"/>
</dbReference>
<dbReference type="InterPro" id="IPR052610">
    <property type="entry name" value="bHLH_transcription_regulator"/>
</dbReference>
<dbReference type="InterPro" id="IPR036638">
    <property type="entry name" value="HLH_DNA-bd_sf"/>
</dbReference>
<gene>
    <name evidence="5" type="ORF">HHK36_004469</name>
</gene>
<keyword evidence="2" id="KW-0804">Transcription</keyword>
<dbReference type="AlphaFoldDB" id="A0A834ZR85"/>
<evidence type="ECO:0000256" key="1">
    <source>
        <dbReference type="ARBA" id="ARBA00023015"/>
    </source>
</evidence>
<dbReference type="Pfam" id="PF00010">
    <property type="entry name" value="HLH"/>
    <property type="match status" value="1"/>
</dbReference>
<evidence type="ECO:0000313" key="6">
    <source>
        <dbReference type="Proteomes" id="UP000655225"/>
    </source>
</evidence>
<protein>
    <recommendedName>
        <fullName evidence="4">BHLH domain-containing protein</fullName>
    </recommendedName>
</protein>
<comment type="caution">
    <text evidence="5">The sequence shown here is derived from an EMBL/GenBank/DDBJ whole genome shotgun (WGS) entry which is preliminary data.</text>
</comment>
<dbReference type="InterPro" id="IPR011598">
    <property type="entry name" value="bHLH_dom"/>
</dbReference>
<evidence type="ECO:0000256" key="2">
    <source>
        <dbReference type="ARBA" id="ARBA00023163"/>
    </source>
</evidence>
<sequence length="374" mass="41993">MENISAPFLSELEMEDPFFSINEREMDWFNELTTQQIIAALGQDFQHSFSFESNSCYPTLNPRNSITANFSGSSMEASQAIIGRPTKLPKIDDWNSCTTQYISTPEAYYSSTPTLVCFGYPNSQTNPQIVHGNLVGAMRPEDIAHAVSAENMTVPSDILIAQGSFGKQDHVFKANRGTKTRSPSQTQEHILSERNRREKLTELFIALSATIPGLKKMDKSSVLGDAVKYLEQLQQKVKTLEEQIRKDSIESSVVVNKSQIMVYDETHSSVEITTGRSDEMHPEIEARVSGKHILLNIHCDKRKGFLVKTFTELEKLHLTIVNSSVIEFGISAIHLTIIAQIENDFSMTVEDLVRNLRSSFLQFMRKEEACSVGA</sequence>
<dbReference type="EMBL" id="JABCRI010000002">
    <property type="protein sequence ID" value="KAF8411911.1"/>
    <property type="molecule type" value="Genomic_DNA"/>
</dbReference>
<feature type="coiled-coil region" evidence="3">
    <location>
        <begin position="223"/>
        <end position="250"/>
    </location>
</feature>
<dbReference type="PROSITE" id="PS50888">
    <property type="entry name" value="BHLH"/>
    <property type="match status" value="1"/>
</dbReference>
<keyword evidence="1" id="KW-0805">Transcription regulation</keyword>
<feature type="domain" description="BHLH" evidence="4">
    <location>
        <begin position="184"/>
        <end position="233"/>
    </location>
</feature>
<evidence type="ECO:0000313" key="5">
    <source>
        <dbReference type="EMBL" id="KAF8411911.1"/>
    </source>
</evidence>
<keyword evidence="3" id="KW-0175">Coiled coil</keyword>
<accession>A0A834ZR85</accession>
<name>A0A834ZR85_TETSI</name>
<evidence type="ECO:0000259" key="4">
    <source>
        <dbReference type="PROSITE" id="PS50888"/>
    </source>
</evidence>
<reference evidence="5 6" key="1">
    <citation type="submission" date="2020-04" db="EMBL/GenBank/DDBJ databases">
        <title>Plant Genome Project.</title>
        <authorList>
            <person name="Zhang R.-G."/>
        </authorList>
    </citation>
    <scope>NUCLEOTIDE SEQUENCE [LARGE SCALE GENOMIC DNA]</scope>
    <source>
        <strain evidence="5">YNK0</strain>
        <tissue evidence="5">Leaf</tissue>
    </source>
</reference>
<dbReference type="SUPFAM" id="SSF47459">
    <property type="entry name" value="HLH, helix-loop-helix DNA-binding domain"/>
    <property type="match status" value="1"/>
</dbReference>
<dbReference type="PANTHER" id="PTHR45959:SF2">
    <property type="entry name" value="BHLH TRANSCRIPTION FACTOR"/>
    <property type="match status" value="1"/>
</dbReference>
<dbReference type="PANTHER" id="PTHR45959">
    <property type="entry name" value="BHLH TRANSCRIPTION FACTOR"/>
    <property type="match status" value="1"/>
</dbReference>
<organism evidence="5 6">
    <name type="scientific">Tetracentron sinense</name>
    <name type="common">Spur-leaf</name>
    <dbReference type="NCBI Taxonomy" id="13715"/>
    <lineage>
        <taxon>Eukaryota</taxon>
        <taxon>Viridiplantae</taxon>
        <taxon>Streptophyta</taxon>
        <taxon>Embryophyta</taxon>
        <taxon>Tracheophyta</taxon>
        <taxon>Spermatophyta</taxon>
        <taxon>Magnoliopsida</taxon>
        <taxon>Trochodendrales</taxon>
        <taxon>Trochodendraceae</taxon>
        <taxon>Tetracentron</taxon>
    </lineage>
</organism>
<dbReference type="SMART" id="SM00353">
    <property type="entry name" value="HLH"/>
    <property type="match status" value="1"/>
</dbReference>
<keyword evidence="6" id="KW-1185">Reference proteome</keyword>
<dbReference type="Proteomes" id="UP000655225">
    <property type="component" value="Unassembled WGS sequence"/>
</dbReference>